<evidence type="ECO:0000313" key="3">
    <source>
        <dbReference type="EMBL" id="AIA93382.1"/>
    </source>
</evidence>
<name>A0A060CEQ1_9BACL</name>
<evidence type="ECO:0000259" key="2">
    <source>
        <dbReference type="Pfam" id="PF02397"/>
    </source>
</evidence>
<dbReference type="PANTHER" id="PTHR30576:SF0">
    <property type="entry name" value="UNDECAPRENYL-PHOSPHATE N-ACETYLGALACTOSAMINYL 1-PHOSPHATE TRANSFERASE-RELATED"/>
    <property type="match status" value="1"/>
</dbReference>
<reference evidence="3" key="1">
    <citation type="journal article" date="2013" name="Environ. Microbiol.">
        <title>Seasonally variable intestinal metagenomes of the red palm weevil (Rhynchophorus ferrugineus).</title>
        <authorList>
            <person name="Jia S."/>
            <person name="Zhang X."/>
            <person name="Zhang G."/>
            <person name="Yin A."/>
            <person name="Zhang S."/>
            <person name="Li F."/>
            <person name="Wang L."/>
            <person name="Zhao D."/>
            <person name="Yun Q."/>
            <person name="Tala"/>
            <person name="Wang J."/>
            <person name="Sun G."/>
            <person name="Baabdullah M."/>
            <person name="Yu X."/>
            <person name="Hu S."/>
            <person name="Al-Mssallem I.S."/>
            <person name="Yu J."/>
        </authorList>
    </citation>
    <scope>NUCLEOTIDE SEQUENCE</scope>
</reference>
<protein>
    <submittedName>
        <fullName evidence="3">Bac_transf</fullName>
    </submittedName>
</protein>
<dbReference type="PANTHER" id="PTHR30576">
    <property type="entry name" value="COLANIC BIOSYNTHESIS UDP-GLUCOSE LIPID CARRIER TRANSFERASE"/>
    <property type="match status" value="1"/>
</dbReference>
<feature type="non-terminal residue" evidence="3">
    <location>
        <position position="167"/>
    </location>
</feature>
<comment type="similarity">
    <text evidence="1">Belongs to the bacterial sugar transferase family.</text>
</comment>
<dbReference type="GO" id="GO:0016780">
    <property type="term" value="F:phosphotransferase activity, for other substituted phosphate groups"/>
    <property type="evidence" value="ECO:0007669"/>
    <property type="project" value="TreeGrafter"/>
</dbReference>
<dbReference type="InterPro" id="IPR003362">
    <property type="entry name" value="Bact_transf"/>
</dbReference>
<feature type="domain" description="Bacterial sugar transferase" evidence="2">
    <location>
        <begin position="1"/>
        <end position="145"/>
    </location>
</feature>
<dbReference type="Pfam" id="PF02397">
    <property type="entry name" value="Bac_transf"/>
    <property type="match status" value="1"/>
</dbReference>
<organism evidence="3">
    <name type="scientific">uncultured Paenibacillus sp</name>
    <dbReference type="NCBI Taxonomy" id="227322"/>
    <lineage>
        <taxon>Bacteria</taxon>
        <taxon>Bacillati</taxon>
        <taxon>Bacillota</taxon>
        <taxon>Bacilli</taxon>
        <taxon>Bacillales</taxon>
        <taxon>Paenibacillaceae</taxon>
        <taxon>Paenibacillus</taxon>
        <taxon>environmental samples</taxon>
    </lineage>
</organism>
<accession>A0A060CEQ1</accession>
<feature type="non-terminal residue" evidence="3">
    <location>
        <position position="1"/>
    </location>
</feature>
<dbReference type="AlphaFoldDB" id="A0A060CEQ1"/>
<evidence type="ECO:0000256" key="1">
    <source>
        <dbReference type="ARBA" id="ARBA00006464"/>
    </source>
</evidence>
<sequence>GLRNRTFMMYKFRSMHMKDCGHSVLTSRNDSRIFPFGHILRKLSLDELPQLFNVLKGDMSMVGPRPHMPQARAAGALYYDIVPDYAARHRVKPGITGWAQVNGWRGPTETVEQIENRVRHDIYYVENWSLWLDVKILFRTAKVGFSAKMPSETLINTWRNTPPGAMP</sequence>
<proteinExistence type="inferred from homology"/>
<dbReference type="EMBL" id="KF126040">
    <property type="protein sequence ID" value="AIA93382.1"/>
    <property type="molecule type" value="Genomic_DNA"/>
</dbReference>